<dbReference type="SUPFAM" id="SSF53756">
    <property type="entry name" value="UDP-Glycosyltransferase/glycogen phosphorylase"/>
    <property type="match status" value="1"/>
</dbReference>
<dbReference type="PANTHER" id="PTHR46401:SF2">
    <property type="entry name" value="GLYCOSYLTRANSFERASE WBBK-RELATED"/>
    <property type="match status" value="1"/>
</dbReference>
<dbReference type="InterPro" id="IPR028098">
    <property type="entry name" value="Glyco_trans_4-like_N"/>
</dbReference>
<evidence type="ECO:0000313" key="5">
    <source>
        <dbReference type="Proteomes" id="UP000036305"/>
    </source>
</evidence>
<sequence>MRRVTELDKTIIFDSRWIGDHGIGRFAREVFERIDCLEEIGISGKPTGKLDFLWLTLYLVRNKKFFFSPGYNAPILFLKRSVITVHDLNHVDIEHNTSILKKIYYRLILKRACKRCHKVLTVSEFSRQRIAEWAGIPKDKIVVVGNGVSDAFNDGVPPYEHEKPFIFIAGNRKLHKNEHAALRSFAKSSLRNSHSVMMTGNVTEELSSLIKELGITDDTIFRGRVTDKELASIYKGASVLFFPSLYEGFGLPVIEAMSCGTPVITSNTTSLGEISGDAALLVDPTNINEMTYALESVCTDEHLRKALILKGFERCKRYTWENTINIIKREVVEEI</sequence>
<protein>
    <recommendedName>
        <fullName evidence="6">Glycosyltransferase family 1 protein</fullName>
    </recommendedName>
</protein>
<accession>A0ABR5G894</accession>
<dbReference type="Gene3D" id="3.40.50.2000">
    <property type="entry name" value="Glycogen Phosphorylase B"/>
    <property type="match status" value="2"/>
</dbReference>
<dbReference type="EMBL" id="LEUS01000028">
    <property type="protein sequence ID" value="KLY27826.1"/>
    <property type="molecule type" value="Genomic_DNA"/>
</dbReference>
<comment type="caution">
    <text evidence="4">The sequence shown here is derived from an EMBL/GenBank/DDBJ whole genome shotgun (WGS) entry which is preliminary data.</text>
</comment>
<reference evidence="4 5" key="1">
    <citation type="submission" date="2015-06" db="EMBL/GenBank/DDBJ databases">
        <title>The Genome Sequence of None.</title>
        <authorList>
            <consortium name="The Broad Institute Genomics Platform"/>
            <consortium name="The Broad Institute Genome Sequencing Center for Infectious Disease"/>
            <person name="Earl A.M."/>
            <person name="Onderdonk A.B."/>
            <person name="Kirby J."/>
            <person name="Ferraro M.J."/>
            <person name="Huang S."/>
            <person name="Spencer M."/>
            <person name="Fodor A."/>
            <person name="Hooper D."/>
            <person name="Dekker J."/>
            <person name="O'Brien T."/>
            <person name="Quan V."/>
            <person name="Gombosev A."/>
            <person name="Delaney M."/>
            <person name="DuBois A."/>
            <person name="Ernst C."/>
            <person name="Kim D.S."/>
            <person name="Rossman W."/>
            <person name="Gohs F."/>
            <person name="Petruso H."/>
            <person name="Nozar T."/>
            <person name="Mougeot F."/>
            <person name="Manson-McGuire A."/>
            <person name="Young S."/>
            <person name="Abouelleil A."/>
            <person name="Cao P."/>
            <person name="Chapman S.B."/>
            <person name="Griggs A."/>
            <person name="Priest M."/>
            <person name="Shea T."/>
            <person name="Wortman I."/>
            <person name="Wortman J.R."/>
            <person name="Nusbaum C."/>
            <person name="Birren B."/>
        </authorList>
    </citation>
    <scope>NUCLEOTIDE SEQUENCE [LARGE SCALE GENOMIC DNA]</scope>
    <source>
        <strain evidence="4 5">MGH87</strain>
    </source>
</reference>
<feature type="domain" description="Glycosyltransferase subfamily 4-like N-terminal" evidence="3">
    <location>
        <begin position="78"/>
        <end position="150"/>
    </location>
</feature>
<dbReference type="InterPro" id="IPR001296">
    <property type="entry name" value="Glyco_trans_1"/>
</dbReference>
<proteinExistence type="predicted"/>
<gene>
    <name evidence="4" type="ORF">SK91_05288</name>
</gene>
<evidence type="ECO:0000313" key="4">
    <source>
        <dbReference type="EMBL" id="KLY27826.1"/>
    </source>
</evidence>
<feature type="domain" description="Glycosyl transferase family 1" evidence="2">
    <location>
        <begin position="160"/>
        <end position="311"/>
    </location>
</feature>
<dbReference type="PANTHER" id="PTHR46401">
    <property type="entry name" value="GLYCOSYLTRANSFERASE WBBK-RELATED"/>
    <property type="match status" value="1"/>
</dbReference>
<organism evidence="4 5">
    <name type="scientific">Klebsiella michiganensis</name>
    <dbReference type="NCBI Taxonomy" id="1134687"/>
    <lineage>
        <taxon>Bacteria</taxon>
        <taxon>Pseudomonadati</taxon>
        <taxon>Pseudomonadota</taxon>
        <taxon>Gammaproteobacteria</taxon>
        <taxon>Enterobacterales</taxon>
        <taxon>Enterobacteriaceae</taxon>
        <taxon>Klebsiella/Raoultella group</taxon>
        <taxon>Klebsiella</taxon>
    </lineage>
</organism>
<evidence type="ECO:0008006" key="6">
    <source>
        <dbReference type="Google" id="ProtNLM"/>
    </source>
</evidence>
<dbReference type="Proteomes" id="UP000036305">
    <property type="component" value="Unassembled WGS sequence"/>
</dbReference>
<evidence type="ECO:0000256" key="1">
    <source>
        <dbReference type="ARBA" id="ARBA00022679"/>
    </source>
</evidence>
<keyword evidence="5" id="KW-1185">Reference proteome</keyword>
<dbReference type="Pfam" id="PF13439">
    <property type="entry name" value="Glyco_transf_4"/>
    <property type="match status" value="1"/>
</dbReference>
<keyword evidence="1" id="KW-0808">Transferase</keyword>
<dbReference type="Pfam" id="PF00534">
    <property type="entry name" value="Glycos_transf_1"/>
    <property type="match status" value="1"/>
</dbReference>
<evidence type="ECO:0000259" key="2">
    <source>
        <dbReference type="Pfam" id="PF00534"/>
    </source>
</evidence>
<evidence type="ECO:0000259" key="3">
    <source>
        <dbReference type="Pfam" id="PF13439"/>
    </source>
</evidence>
<dbReference type="CDD" id="cd03809">
    <property type="entry name" value="GT4_MtfB-like"/>
    <property type="match status" value="1"/>
</dbReference>
<name>A0ABR5G894_9ENTR</name>